<gene>
    <name evidence="1" type="ORF">CTOB1V02_LOCUS11941</name>
</gene>
<reference evidence="1" key="1">
    <citation type="submission" date="2020-11" db="EMBL/GenBank/DDBJ databases">
        <authorList>
            <person name="Tran Van P."/>
        </authorList>
    </citation>
    <scope>NUCLEOTIDE SEQUENCE</scope>
</reference>
<proteinExistence type="predicted"/>
<accession>A0A7R8WRW1</accession>
<sequence length="135" mass="15534">MLRDTEMVFTSLPHNLEVVAWSLCLGLFLLRYMTLGRKINDKYRNLSILITEQINIYLRMEQKPQKKEHLILVHNVLKLAADLIKELESPTKISGLSCNPILYNITKVIILSAFSAVLSSFLGFKLKLHKIKLKP</sequence>
<dbReference type="OrthoDB" id="10066656at2759"/>
<dbReference type="EMBL" id="OB667813">
    <property type="protein sequence ID" value="CAD7234123.1"/>
    <property type="molecule type" value="Genomic_DNA"/>
</dbReference>
<dbReference type="GO" id="GO:0005783">
    <property type="term" value="C:endoplasmic reticulum"/>
    <property type="evidence" value="ECO:0007669"/>
    <property type="project" value="InterPro"/>
</dbReference>
<dbReference type="AlphaFoldDB" id="A0A7R8WRW1"/>
<dbReference type="PANTHER" id="PTHR12680:SF6">
    <property type="entry name" value="PROTEIN PHTF"/>
    <property type="match status" value="1"/>
</dbReference>
<dbReference type="PANTHER" id="PTHR12680">
    <property type="entry name" value="PUTATIVE HOMEODOMAIN TRANSCRIPTION FACTOR PHTF"/>
    <property type="match status" value="1"/>
</dbReference>
<name>A0A7R8WRW1_9CRUS</name>
<protein>
    <submittedName>
        <fullName evidence="1">Uncharacterized protein</fullName>
    </submittedName>
</protein>
<dbReference type="InterPro" id="IPR039775">
    <property type="entry name" value="PHTF1/2"/>
</dbReference>
<organism evidence="1">
    <name type="scientific">Cyprideis torosa</name>
    <dbReference type="NCBI Taxonomy" id="163714"/>
    <lineage>
        <taxon>Eukaryota</taxon>
        <taxon>Metazoa</taxon>
        <taxon>Ecdysozoa</taxon>
        <taxon>Arthropoda</taxon>
        <taxon>Crustacea</taxon>
        <taxon>Oligostraca</taxon>
        <taxon>Ostracoda</taxon>
        <taxon>Podocopa</taxon>
        <taxon>Podocopida</taxon>
        <taxon>Cytherocopina</taxon>
        <taxon>Cytheroidea</taxon>
        <taxon>Cytherideidae</taxon>
        <taxon>Cyprideis</taxon>
    </lineage>
</organism>
<evidence type="ECO:0000313" key="1">
    <source>
        <dbReference type="EMBL" id="CAD7234123.1"/>
    </source>
</evidence>